<feature type="transmembrane region" description="Helical" evidence="1">
    <location>
        <begin position="52"/>
        <end position="78"/>
    </location>
</feature>
<protein>
    <submittedName>
        <fullName evidence="2">Uncharacterized protein</fullName>
    </submittedName>
</protein>
<accession>A0A0C9TAB3</accession>
<dbReference type="EMBL" id="KN819714">
    <property type="protein sequence ID" value="KIJ08043.1"/>
    <property type="molecule type" value="Genomic_DNA"/>
</dbReference>
<reference evidence="3" key="2">
    <citation type="submission" date="2015-01" db="EMBL/GenBank/DDBJ databases">
        <title>Evolutionary Origins and Diversification of the Mycorrhizal Mutualists.</title>
        <authorList>
            <consortium name="DOE Joint Genome Institute"/>
            <consortium name="Mycorrhizal Genomics Consortium"/>
            <person name="Kohler A."/>
            <person name="Kuo A."/>
            <person name="Nagy L.G."/>
            <person name="Floudas D."/>
            <person name="Copeland A."/>
            <person name="Barry K.W."/>
            <person name="Cichocki N."/>
            <person name="Veneault-Fourrey C."/>
            <person name="LaButti K."/>
            <person name="Lindquist E.A."/>
            <person name="Lipzen A."/>
            <person name="Lundell T."/>
            <person name="Morin E."/>
            <person name="Murat C."/>
            <person name="Riley R."/>
            <person name="Ohm R."/>
            <person name="Sun H."/>
            <person name="Tunlid A."/>
            <person name="Henrissat B."/>
            <person name="Grigoriev I.V."/>
            <person name="Hibbett D.S."/>
            <person name="Martin F."/>
        </authorList>
    </citation>
    <scope>NUCLEOTIDE SEQUENCE [LARGE SCALE GENOMIC DNA]</scope>
    <source>
        <strain evidence="3">ATCC 200175</strain>
    </source>
</reference>
<organism evidence="2 3">
    <name type="scientific">Paxillus involutus ATCC 200175</name>
    <dbReference type="NCBI Taxonomy" id="664439"/>
    <lineage>
        <taxon>Eukaryota</taxon>
        <taxon>Fungi</taxon>
        <taxon>Dikarya</taxon>
        <taxon>Basidiomycota</taxon>
        <taxon>Agaricomycotina</taxon>
        <taxon>Agaricomycetes</taxon>
        <taxon>Agaricomycetidae</taxon>
        <taxon>Boletales</taxon>
        <taxon>Paxilineae</taxon>
        <taxon>Paxillaceae</taxon>
        <taxon>Paxillus</taxon>
    </lineage>
</organism>
<evidence type="ECO:0000313" key="3">
    <source>
        <dbReference type="Proteomes" id="UP000053647"/>
    </source>
</evidence>
<evidence type="ECO:0000256" key="1">
    <source>
        <dbReference type="SAM" id="Phobius"/>
    </source>
</evidence>
<name>A0A0C9TAB3_PAXIN</name>
<evidence type="ECO:0000313" key="2">
    <source>
        <dbReference type="EMBL" id="KIJ08043.1"/>
    </source>
</evidence>
<dbReference type="HOGENOM" id="CLU_119647_1_0_1"/>
<keyword evidence="3" id="KW-1185">Reference proteome</keyword>
<keyword evidence="1" id="KW-0472">Membrane</keyword>
<sequence length="174" mass="20188">MAALSALSSSLQCRLKWLDIELRNEHSLLQLRNDSQSALKGLLSFLQRHTNILMFGLFVFTYLSLVTYLGYQLVIFFFRDTFEIYININDWHFNFSWTYVQQPPATTPVTWNSSTTTIVNLTPAEDLWPGHPTWNPTTWNDPTVEETINNVVQQFAATWHNGILLNLDKAEDLF</sequence>
<proteinExistence type="predicted"/>
<dbReference type="AlphaFoldDB" id="A0A0C9TAB3"/>
<dbReference type="Proteomes" id="UP000053647">
    <property type="component" value="Unassembled WGS sequence"/>
</dbReference>
<keyword evidence="1" id="KW-1133">Transmembrane helix</keyword>
<keyword evidence="1" id="KW-0812">Transmembrane</keyword>
<gene>
    <name evidence="2" type="ORF">PAXINDRAFT_18788</name>
</gene>
<reference evidence="2 3" key="1">
    <citation type="submission" date="2014-06" db="EMBL/GenBank/DDBJ databases">
        <authorList>
            <consortium name="DOE Joint Genome Institute"/>
            <person name="Kuo A."/>
            <person name="Kohler A."/>
            <person name="Nagy L.G."/>
            <person name="Floudas D."/>
            <person name="Copeland A."/>
            <person name="Barry K.W."/>
            <person name="Cichocki N."/>
            <person name="Veneault-Fourrey C."/>
            <person name="LaButti K."/>
            <person name="Lindquist E.A."/>
            <person name="Lipzen A."/>
            <person name="Lundell T."/>
            <person name="Morin E."/>
            <person name="Murat C."/>
            <person name="Sun H."/>
            <person name="Tunlid A."/>
            <person name="Henrissat B."/>
            <person name="Grigoriev I.V."/>
            <person name="Hibbett D.S."/>
            <person name="Martin F."/>
            <person name="Nordberg H.P."/>
            <person name="Cantor M.N."/>
            <person name="Hua S.X."/>
        </authorList>
    </citation>
    <scope>NUCLEOTIDE SEQUENCE [LARGE SCALE GENOMIC DNA]</scope>
    <source>
        <strain evidence="2 3">ATCC 200175</strain>
    </source>
</reference>